<feature type="compositionally biased region" description="Basic and acidic residues" evidence="1">
    <location>
        <begin position="201"/>
        <end position="211"/>
    </location>
</feature>
<feature type="compositionally biased region" description="Pro residues" evidence="1">
    <location>
        <begin position="832"/>
        <end position="844"/>
    </location>
</feature>
<evidence type="ECO:0000313" key="2">
    <source>
        <dbReference type="EMBL" id="KAF2970048.1"/>
    </source>
</evidence>
<comment type="caution">
    <text evidence="2">The sequence shown here is derived from an EMBL/GenBank/DDBJ whole genome shotgun (WGS) entry which is preliminary data.</text>
</comment>
<feature type="compositionally biased region" description="Low complexity" evidence="1">
    <location>
        <begin position="44"/>
        <end position="68"/>
    </location>
</feature>
<feature type="compositionally biased region" description="Polar residues" evidence="1">
    <location>
        <begin position="716"/>
        <end position="728"/>
    </location>
</feature>
<feature type="compositionally biased region" description="Polar residues" evidence="1">
    <location>
        <begin position="172"/>
        <end position="183"/>
    </location>
</feature>
<organism evidence="2 3">
    <name type="scientific">Xylaria multiplex</name>
    <dbReference type="NCBI Taxonomy" id="323545"/>
    <lineage>
        <taxon>Eukaryota</taxon>
        <taxon>Fungi</taxon>
        <taxon>Dikarya</taxon>
        <taxon>Ascomycota</taxon>
        <taxon>Pezizomycotina</taxon>
        <taxon>Sordariomycetes</taxon>
        <taxon>Xylariomycetidae</taxon>
        <taxon>Xylariales</taxon>
        <taxon>Xylariaceae</taxon>
        <taxon>Xylaria</taxon>
    </lineage>
</organism>
<dbReference type="InParanoid" id="A0A7C8MTB6"/>
<reference evidence="2 3" key="1">
    <citation type="submission" date="2019-12" db="EMBL/GenBank/DDBJ databases">
        <title>Draft genome sequence of the ascomycete Xylaria multiplex DSM 110363.</title>
        <authorList>
            <person name="Buettner E."/>
            <person name="Kellner H."/>
        </authorList>
    </citation>
    <scope>NUCLEOTIDE SEQUENCE [LARGE SCALE GENOMIC DNA]</scope>
    <source>
        <strain evidence="2 3">DSM 110363</strain>
    </source>
</reference>
<feature type="compositionally biased region" description="Basic and acidic residues" evidence="1">
    <location>
        <begin position="100"/>
        <end position="110"/>
    </location>
</feature>
<feature type="compositionally biased region" description="Basic residues" evidence="1">
    <location>
        <begin position="626"/>
        <end position="639"/>
    </location>
</feature>
<feature type="compositionally biased region" description="Polar residues" evidence="1">
    <location>
        <begin position="221"/>
        <end position="241"/>
    </location>
</feature>
<dbReference type="OrthoDB" id="4115400at2759"/>
<sequence>MDSPASSARGRGRLSARKRHTLPAGPSLHPGSATITTAESIDQLPSSTPADSLASSSFSFETPSPTAPRGTRARVRVAEGAMPSSDDLDKGGRSLRKRARVDYTFDHADEYLSDNSKTTPSAAARAFKRRRTEAIFHDFDKEEEYSGPQIKRRSSEQLPPSSSVLRRRTQARKSTVEPQTIISDQHIEDVEVQDTIEVGGHHSEQSDESTLRRTSSNTSSGFSNDDSKPSNMTASFDSISTPRKSHLAFVQTESNDDQRHNNIEQREAMHKFLTDASKDVVDESIHPSYEHLTPYIDGVFLEWPAAQPEVDPVPELPPLPLPQDAAEETVEDQLDGAQLDSNKADTALEDTPMTDPLVPDSTPVDGAMDETPAMSPLPTYTRANSPAADIEIPYIQPTLQRPISFKKTRDASEFTSLFEDYKSLSPGELWARLSVVNRALVAWQDEYKEARKITDDEDNAVRYRQEEAAFEHRVKMSTSKDPDANPVQKDFVIRGIRAERPNPEVDYARNQDKLMAINYYFEYDEKEAKIGFQDPVEQKTGPGKSRLRDRPKQTAKAAEADDGVVVHGKRVRKPPVLFDGSEAASRGSTPVPTQRRRRRAGNAAEESAETTLTVPATNTPVEQPPPKKKGKGGRPRKHPLPVSVPENTPVLAEKAQQQPEKIEEEKPTRKRRRRRTIVETGEEDEAPVTNGVDQQAPVKGGPRRTNSRLSEVPSGSFYTSSMQSTNAVDESRPPTSSSTATQSTVASNNYQLREKRQKKFSLNPEGEIRDEEPKPKRVRRSKKTQVEDFAATPVPVPMPSPLLTQQPALEPHPTPKPPTKIKLKNYNGHISAPPPISVPTPNPFSVPSSSNSTPPHSSNGTSNGVTNGTDPADIKDYNQMTKSEKMSHSMKARWASGSMSQAVAKRRATLANKKQAVKATEPGQSLEATPVTAQP</sequence>
<feature type="compositionally biased region" description="Low complexity" evidence="1">
    <location>
        <begin position="735"/>
        <end position="747"/>
    </location>
</feature>
<dbReference type="EMBL" id="WUBL01000028">
    <property type="protein sequence ID" value="KAF2970048.1"/>
    <property type="molecule type" value="Genomic_DNA"/>
</dbReference>
<feature type="compositionally biased region" description="Polar residues" evidence="1">
    <location>
        <begin position="609"/>
        <end position="621"/>
    </location>
</feature>
<feature type="compositionally biased region" description="Basic residues" evidence="1">
    <location>
        <begin position="10"/>
        <end position="21"/>
    </location>
</feature>
<proteinExistence type="predicted"/>
<feature type="compositionally biased region" description="Polar residues" evidence="1">
    <location>
        <begin position="922"/>
        <end position="935"/>
    </location>
</feature>
<feature type="region of interest" description="Disordered" evidence="1">
    <location>
        <begin position="532"/>
        <end position="935"/>
    </location>
</feature>
<evidence type="ECO:0000313" key="3">
    <source>
        <dbReference type="Proteomes" id="UP000481858"/>
    </source>
</evidence>
<keyword evidence="3" id="KW-1185">Reference proteome</keyword>
<dbReference type="AlphaFoldDB" id="A0A7C8MTB6"/>
<feature type="region of interest" description="Disordered" evidence="1">
    <location>
        <begin position="1"/>
        <end position="189"/>
    </location>
</feature>
<feature type="region of interest" description="Disordered" evidence="1">
    <location>
        <begin position="201"/>
        <end position="241"/>
    </location>
</feature>
<feature type="compositionally biased region" description="Basic and acidic residues" evidence="1">
    <location>
        <begin position="872"/>
        <end position="887"/>
    </location>
</feature>
<protein>
    <submittedName>
        <fullName evidence="2">Uncharacterized protein</fullName>
    </submittedName>
</protein>
<gene>
    <name evidence="2" type="ORF">GQX73_g3568</name>
</gene>
<accession>A0A7C8MTB6</accession>
<evidence type="ECO:0000256" key="1">
    <source>
        <dbReference type="SAM" id="MobiDB-lite"/>
    </source>
</evidence>
<feature type="compositionally biased region" description="Low complexity" evidence="1">
    <location>
        <begin position="845"/>
        <end position="863"/>
    </location>
</feature>
<dbReference type="Proteomes" id="UP000481858">
    <property type="component" value="Unassembled WGS sequence"/>
</dbReference>
<name>A0A7C8MTB6_9PEZI</name>